<keyword evidence="6 7" id="KW-0472">Membrane</keyword>
<feature type="transmembrane region" description="Helical" evidence="7">
    <location>
        <begin position="394"/>
        <end position="412"/>
    </location>
</feature>
<dbReference type="PROSITE" id="PS50850">
    <property type="entry name" value="MFS"/>
    <property type="match status" value="1"/>
</dbReference>
<dbReference type="PATRIC" id="fig|1423807.3.peg.2175"/>
<evidence type="ECO:0000313" key="9">
    <source>
        <dbReference type="EMBL" id="KRM12606.1"/>
    </source>
</evidence>
<dbReference type="SUPFAM" id="SSF103473">
    <property type="entry name" value="MFS general substrate transporter"/>
    <property type="match status" value="1"/>
</dbReference>
<dbReference type="GO" id="GO:0006814">
    <property type="term" value="P:sodium ion transport"/>
    <property type="evidence" value="ECO:0007669"/>
    <property type="project" value="InterPro"/>
</dbReference>
<organism evidence="9 10">
    <name type="scientific">Paucilactobacillus suebicus DSM 5007 = KCTC 3549</name>
    <dbReference type="NCBI Taxonomy" id="1423807"/>
    <lineage>
        <taxon>Bacteria</taxon>
        <taxon>Bacillati</taxon>
        <taxon>Bacillota</taxon>
        <taxon>Bacilli</taxon>
        <taxon>Lactobacillales</taxon>
        <taxon>Lactobacillaceae</taxon>
        <taxon>Paucilactobacillus</taxon>
    </lineage>
</organism>
<comment type="caution">
    <text evidence="9">The sequence shown here is derived from an EMBL/GenBank/DDBJ whole genome shotgun (WGS) entry which is preliminary data.</text>
</comment>
<evidence type="ECO:0000256" key="2">
    <source>
        <dbReference type="ARBA" id="ARBA00022448"/>
    </source>
</evidence>
<dbReference type="InterPro" id="IPR039672">
    <property type="entry name" value="MFS_2"/>
</dbReference>
<proteinExistence type="predicted"/>
<dbReference type="Pfam" id="PF13347">
    <property type="entry name" value="MFS_2"/>
    <property type="match status" value="1"/>
</dbReference>
<keyword evidence="5 7" id="KW-1133">Transmembrane helix</keyword>
<keyword evidence="3" id="KW-0762">Sugar transport</keyword>
<feature type="transmembrane region" description="Helical" evidence="7">
    <location>
        <begin position="248"/>
        <end position="270"/>
    </location>
</feature>
<feature type="transmembrane region" description="Helical" evidence="7">
    <location>
        <begin position="45"/>
        <end position="67"/>
    </location>
</feature>
<dbReference type="Proteomes" id="UP000051820">
    <property type="component" value="Unassembled WGS sequence"/>
</dbReference>
<dbReference type="eggNOG" id="COG2211">
    <property type="taxonomic scope" value="Bacteria"/>
</dbReference>
<dbReference type="PANTHER" id="PTHR11328">
    <property type="entry name" value="MAJOR FACILITATOR SUPERFAMILY DOMAIN-CONTAINING PROTEIN"/>
    <property type="match status" value="1"/>
</dbReference>
<dbReference type="InterPro" id="IPR020846">
    <property type="entry name" value="MFS_dom"/>
</dbReference>
<evidence type="ECO:0000256" key="7">
    <source>
        <dbReference type="SAM" id="Phobius"/>
    </source>
</evidence>
<dbReference type="GO" id="GO:0008643">
    <property type="term" value="P:carbohydrate transport"/>
    <property type="evidence" value="ECO:0007669"/>
    <property type="project" value="InterPro"/>
</dbReference>
<feature type="transmembrane region" description="Helical" evidence="7">
    <location>
        <begin position="167"/>
        <end position="188"/>
    </location>
</feature>
<gene>
    <name evidence="9" type="ORF">FD16_GL002119</name>
</gene>
<dbReference type="EMBL" id="AZGF01000006">
    <property type="protein sequence ID" value="KRM12606.1"/>
    <property type="molecule type" value="Genomic_DNA"/>
</dbReference>
<dbReference type="OrthoDB" id="9764596at2"/>
<feature type="domain" description="Major facilitator superfamily (MFS) profile" evidence="8">
    <location>
        <begin position="248"/>
        <end position="473"/>
    </location>
</feature>
<evidence type="ECO:0000256" key="4">
    <source>
        <dbReference type="ARBA" id="ARBA00022692"/>
    </source>
</evidence>
<keyword evidence="10" id="KW-1185">Reference proteome</keyword>
<dbReference type="RefSeq" id="WP_010621031.1">
    <property type="nucleotide sequence ID" value="NZ_AZGF01000006.1"/>
</dbReference>
<comment type="subcellular location">
    <subcellularLocation>
        <location evidence="1">Cell membrane</location>
        <topology evidence="1">Multi-pass membrane protein</topology>
    </subcellularLocation>
</comment>
<keyword evidence="4 7" id="KW-0812">Transmembrane</keyword>
<dbReference type="STRING" id="1423807.FD16_GL002119"/>
<dbReference type="AlphaFoldDB" id="A0A0R1W4C4"/>
<sequence>MDTNSKAQANGQTTISNIPFTTKDKVGYMFGDIGNNFTFATVTSFLMIFYTNVLGISAAIVGILFLVARIIDAFADLTVGRLVDNGPLLEEGRFRPWIRRMKYPLLLLSILLFLPWIKDLPMGVKTVYIFLTYIVWGILYSTVNIPYGSMASAISSSPSEKTSLSTFRSIGAGLGGATVSLLVPMFMYSKGSHQISAMRMFIIVAICATAGFVAYIILYRLSVERVRTNKAEKVPLSTVVKKLGQDKALIALALVDLLMCIGLFSNNAFIPYLFNDYFQNKTAMSIALICGTIVILILAPFSKKLYERFGRKEVTVAFLSFGFVMFAILFFLHTRNVVLFLIVTFLANLGLGMFNMMVWAFITDVIDNEQVQTGIREDGVVYGVNSFVRKVSQAIAGGMAGFILTFIGYQASTTGGAVQSETVINHIYQVAVGVPAVSYGLALACLFFFYPLNKKKVLDNAAYLKKVANEQAE</sequence>
<dbReference type="InterPro" id="IPR001927">
    <property type="entry name" value="Na/Gal_symport"/>
</dbReference>
<feature type="transmembrane region" description="Helical" evidence="7">
    <location>
        <begin position="338"/>
        <end position="362"/>
    </location>
</feature>
<keyword evidence="2" id="KW-0813">Transport</keyword>
<feature type="transmembrane region" description="Helical" evidence="7">
    <location>
        <begin position="127"/>
        <end position="147"/>
    </location>
</feature>
<dbReference type="CDD" id="cd17332">
    <property type="entry name" value="MFS_MelB_like"/>
    <property type="match status" value="1"/>
</dbReference>
<feature type="transmembrane region" description="Helical" evidence="7">
    <location>
        <begin position="427"/>
        <end position="450"/>
    </location>
</feature>
<feature type="transmembrane region" description="Helical" evidence="7">
    <location>
        <begin position="200"/>
        <end position="221"/>
    </location>
</feature>
<reference evidence="9 10" key="1">
    <citation type="journal article" date="2015" name="Genome Announc.">
        <title>Expanding the biotechnology potential of lactobacilli through comparative genomics of 213 strains and associated genera.</title>
        <authorList>
            <person name="Sun Z."/>
            <person name="Harris H.M."/>
            <person name="McCann A."/>
            <person name="Guo C."/>
            <person name="Argimon S."/>
            <person name="Zhang W."/>
            <person name="Yang X."/>
            <person name="Jeffery I.B."/>
            <person name="Cooney J.C."/>
            <person name="Kagawa T.F."/>
            <person name="Liu W."/>
            <person name="Song Y."/>
            <person name="Salvetti E."/>
            <person name="Wrobel A."/>
            <person name="Rasinkangas P."/>
            <person name="Parkhill J."/>
            <person name="Rea M.C."/>
            <person name="O'Sullivan O."/>
            <person name="Ritari J."/>
            <person name="Douillard F.P."/>
            <person name="Paul Ross R."/>
            <person name="Yang R."/>
            <person name="Briner A.E."/>
            <person name="Felis G.E."/>
            <person name="de Vos W.M."/>
            <person name="Barrangou R."/>
            <person name="Klaenhammer T.R."/>
            <person name="Caufield P.W."/>
            <person name="Cui Y."/>
            <person name="Zhang H."/>
            <person name="O'Toole P.W."/>
        </authorList>
    </citation>
    <scope>NUCLEOTIDE SEQUENCE [LARGE SCALE GENOMIC DNA]</scope>
    <source>
        <strain evidence="9 10">DSM 5007</strain>
    </source>
</reference>
<feature type="transmembrane region" description="Helical" evidence="7">
    <location>
        <begin position="282"/>
        <end position="302"/>
    </location>
</feature>
<accession>A0A0R1W4C4</accession>
<name>A0A0R1W4C4_9LACO</name>
<dbReference type="GO" id="GO:0005886">
    <property type="term" value="C:plasma membrane"/>
    <property type="evidence" value="ECO:0007669"/>
    <property type="project" value="UniProtKB-SubCell"/>
</dbReference>
<evidence type="ECO:0000256" key="6">
    <source>
        <dbReference type="ARBA" id="ARBA00023136"/>
    </source>
</evidence>
<dbReference type="InterPro" id="IPR036259">
    <property type="entry name" value="MFS_trans_sf"/>
</dbReference>
<feature type="transmembrane region" description="Helical" evidence="7">
    <location>
        <begin position="103"/>
        <end position="121"/>
    </location>
</feature>
<evidence type="ECO:0000256" key="3">
    <source>
        <dbReference type="ARBA" id="ARBA00022597"/>
    </source>
</evidence>
<dbReference type="NCBIfam" id="TIGR00792">
    <property type="entry name" value="gph"/>
    <property type="match status" value="1"/>
</dbReference>
<feature type="transmembrane region" description="Helical" evidence="7">
    <location>
        <begin position="314"/>
        <end position="332"/>
    </location>
</feature>
<dbReference type="GO" id="GO:0015293">
    <property type="term" value="F:symporter activity"/>
    <property type="evidence" value="ECO:0007669"/>
    <property type="project" value="InterPro"/>
</dbReference>
<dbReference type="PANTHER" id="PTHR11328:SF24">
    <property type="entry name" value="MAJOR FACILITATOR SUPERFAMILY (MFS) PROFILE DOMAIN-CONTAINING PROTEIN"/>
    <property type="match status" value="1"/>
</dbReference>
<evidence type="ECO:0000256" key="1">
    <source>
        <dbReference type="ARBA" id="ARBA00004651"/>
    </source>
</evidence>
<dbReference type="Gene3D" id="1.20.1250.20">
    <property type="entry name" value="MFS general substrate transporter like domains"/>
    <property type="match status" value="2"/>
</dbReference>
<evidence type="ECO:0000313" key="10">
    <source>
        <dbReference type="Proteomes" id="UP000051820"/>
    </source>
</evidence>
<protein>
    <submittedName>
        <fullName evidence="9">Na+ xyloside symporter related transporter</fullName>
    </submittedName>
</protein>
<evidence type="ECO:0000259" key="8">
    <source>
        <dbReference type="PROSITE" id="PS50850"/>
    </source>
</evidence>
<evidence type="ECO:0000256" key="5">
    <source>
        <dbReference type="ARBA" id="ARBA00022989"/>
    </source>
</evidence>